<dbReference type="Proteomes" id="UP000326924">
    <property type="component" value="Unassembled WGS sequence"/>
</dbReference>
<gene>
    <name evidence="2" type="ORF">FN846DRAFT_1025726</name>
</gene>
<sequence length="622" mass="67795">MCNSQSKQIPGPQPQKQVTSSATTRTNETHGRNRKIGTLKCNSKDKEIRQSKPHNRYPQTQSQKQTHRATRTTVTLPPPPCHPQPWLALEPAHKTPRFMGSAAVVRRILSSNWKVCTPTMPVHFGTHEVGPGWSVSITRANLRSGSLGWQTVLTESGFLVESTFTGSTRTSSSSSMGTLSSSGSIGGASSISSSSSSIPPLALAIRRTENSSSSSPTPHILQPSKFPLRSDAFFCRRVANPPPPSNPAPLLSSPPSDAMFSSLCPSTVLKPLPPGDIENFSAPPYDISFSSLCPSTFLKPLPLTESLKDFSPPNSTPVLSPCESPRRTLSYRIISNLSSTGRRGGVEVKSAQKGCDWMSQSQFAVPLLRPVLLKLEVIRENHLHLSFEVPIAQTQRAVIVQALIDLVGKSRVIYSEAQPQAFFPAPRALVHLFSREQEALLRQKLPTPIRKALECSPVDASAPVRNLAVANRKRAYVQYEKVDANSKELTRDQKAAISKGNATVHHGGFLADCSIMESDKSLLSPEVFEKLYGVEFGTAALSLNRNDHLIRLLNARATINLNENWGDEFNAIFEEVFDWLRAASKEELDCFQPSGESTVENKFDTLIGCQDVGVAGRGAQGG</sequence>
<dbReference type="OrthoDB" id="5508883at2759"/>
<dbReference type="AlphaFoldDB" id="A0A5J5EEM1"/>
<organism evidence="2 3">
    <name type="scientific">Sphaerosporella brunnea</name>
    <dbReference type="NCBI Taxonomy" id="1250544"/>
    <lineage>
        <taxon>Eukaryota</taxon>
        <taxon>Fungi</taxon>
        <taxon>Dikarya</taxon>
        <taxon>Ascomycota</taxon>
        <taxon>Pezizomycotina</taxon>
        <taxon>Pezizomycetes</taxon>
        <taxon>Pezizales</taxon>
        <taxon>Pyronemataceae</taxon>
        <taxon>Sphaerosporella</taxon>
    </lineage>
</organism>
<comment type="caution">
    <text evidence="2">The sequence shown here is derived from an EMBL/GenBank/DDBJ whole genome shotgun (WGS) entry which is preliminary data.</text>
</comment>
<name>A0A5J5EEM1_9PEZI</name>
<accession>A0A5J5EEM1</accession>
<evidence type="ECO:0000313" key="3">
    <source>
        <dbReference type="Proteomes" id="UP000326924"/>
    </source>
</evidence>
<protein>
    <submittedName>
        <fullName evidence="2">Uncharacterized protein</fullName>
    </submittedName>
</protein>
<reference evidence="2 3" key="1">
    <citation type="submission" date="2019-09" db="EMBL/GenBank/DDBJ databases">
        <title>Draft genome of the ectomycorrhizal ascomycete Sphaerosporella brunnea.</title>
        <authorList>
            <consortium name="DOE Joint Genome Institute"/>
            <person name="Benucci G.M."/>
            <person name="Marozzi G."/>
            <person name="Antonielli L."/>
            <person name="Sanchez S."/>
            <person name="Marco P."/>
            <person name="Wang X."/>
            <person name="Falini L.B."/>
            <person name="Barry K."/>
            <person name="Haridas S."/>
            <person name="Lipzen A."/>
            <person name="Labutti K."/>
            <person name="Grigoriev I.V."/>
            <person name="Murat C."/>
            <person name="Martin F."/>
            <person name="Albertini E."/>
            <person name="Donnini D."/>
            <person name="Bonito G."/>
        </authorList>
    </citation>
    <scope>NUCLEOTIDE SEQUENCE [LARGE SCALE GENOMIC DNA]</scope>
    <source>
        <strain evidence="2 3">Sb_GMNB300</strain>
    </source>
</reference>
<evidence type="ECO:0000313" key="2">
    <source>
        <dbReference type="EMBL" id="KAA8893419.1"/>
    </source>
</evidence>
<evidence type="ECO:0000256" key="1">
    <source>
        <dbReference type="SAM" id="MobiDB-lite"/>
    </source>
</evidence>
<dbReference type="EMBL" id="VXIS01000447">
    <property type="protein sequence ID" value="KAA8893419.1"/>
    <property type="molecule type" value="Genomic_DNA"/>
</dbReference>
<feature type="region of interest" description="Disordered" evidence="1">
    <location>
        <begin position="1"/>
        <end position="83"/>
    </location>
</feature>
<dbReference type="InParanoid" id="A0A5J5EEM1"/>
<keyword evidence="3" id="KW-1185">Reference proteome</keyword>
<proteinExistence type="predicted"/>
<feature type="compositionally biased region" description="Polar residues" evidence="1">
    <location>
        <begin position="1"/>
        <end position="26"/>
    </location>
</feature>
<feature type="region of interest" description="Disordered" evidence="1">
    <location>
        <begin position="164"/>
        <end position="196"/>
    </location>
</feature>